<evidence type="ECO:0000313" key="1">
    <source>
        <dbReference type="EMBL" id="ABX08586.1"/>
    </source>
</evidence>
<reference evidence="1 2" key="1">
    <citation type="journal article" date="2007" name="PLoS Genet.">
        <title>Patterns and implications of gene gain and loss in the evolution of Prochlorococcus.</title>
        <authorList>
            <person name="Kettler G.C."/>
            <person name="Martiny A.C."/>
            <person name="Huang K."/>
            <person name="Zucker J."/>
            <person name="Coleman M.L."/>
            <person name="Rodrigue S."/>
            <person name="Chen F."/>
            <person name="Lapidus A."/>
            <person name="Ferriera S."/>
            <person name="Johnson J."/>
            <person name="Steglich C."/>
            <person name="Church G.M."/>
            <person name="Richardson P."/>
            <person name="Chisholm S.W."/>
        </authorList>
    </citation>
    <scope>NUCLEOTIDE SEQUENCE [LARGE SCALE GENOMIC DNA]</scope>
    <source>
        <strain evidence="2">MIT 9211</strain>
    </source>
</reference>
<dbReference type="KEGG" id="pmj:P9211_06551"/>
<name>A9B9S4_PROM4</name>
<dbReference type="eggNOG" id="ENOG50307FE">
    <property type="taxonomic scope" value="Bacteria"/>
</dbReference>
<dbReference type="AlphaFoldDB" id="A9B9S4"/>
<gene>
    <name evidence="1" type="ordered locus">P9211_06551</name>
</gene>
<proteinExistence type="predicted"/>
<dbReference type="Proteomes" id="UP000000788">
    <property type="component" value="Chromosome"/>
</dbReference>
<organism evidence="1 2">
    <name type="scientific">Prochlorococcus marinus (strain MIT 9211)</name>
    <dbReference type="NCBI Taxonomy" id="93059"/>
    <lineage>
        <taxon>Bacteria</taxon>
        <taxon>Bacillati</taxon>
        <taxon>Cyanobacteriota</taxon>
        <taxon>Cyanophyceae</taxon>
        <taxon>Synechococcales</taxon>
        <taxon>Prochlorococcaceae</taxon>
        <taxon>Prochlorococcus</taxon>
    </lineage>
</organism>
<protein>
    <submittedName>
        <fullName evidence="1">Uncharacterized protein</fullName>
    </submittedName>
</protein>
<dbReference type="HOGENOM" id="CLU_2900608_0_0_3"/>
<evidence type="ECO:0000313" key="2">
    <source>
        <dbReference type="Proteomes" id="UP000000788"/>
    </source>
</evidence>
<dbReference type="RefSeq" id="WP_012195208.1">
    <property type="nucleotide sequence ID" value="NC_009976.1"/>
</dbReference>
<sequence length="62" mass="6872">MLKALFWGMLGASSAYYGDSIGLAPIALGRQSMKKIDPCKDNFWARECALNPNRIACLNYES</sequence>
<accession>A9B9S4</accession>
<keyword evidence="2" id="KW-1185">Reference proteome</keyword>
<dbReference type="EMBL" id="CP000878">
    <property type="protein sequence ID" value="ABX08586.1"/>
    <property type="molecule type" value="Genomic_DNA"/>
</dbReference>
<dbReference type="OrthoDB" id="172350at1117"/>